<evidence type="ECO:0000313" key="2">
    <source>
        <dbReference type="EMBL" id="KXJ87159.1"/>
    </source>
</evidence>
<dbReference type="EMBL" id="KQ964264">
    <property type="protein sequence ID" value="KXJ87159.1"/>
    <property type="molecule type" value="Genomic_DNA"/>
</dbReference>
<evidence type="ECO:0008006" key="4">
    <source>
        <dbReference type="Google" id="ProtNLM"/>
    </source>
</evidence>
<dbReference type="Gene3D" id="2.30.30.1060">
    <property type="match status" value="1"/>
</dbReference>
<accession>A0A136IR34</accession>
<evidence type="ECO:0000256" key="1">
    <source>
        <dbReference type="SAM" id="MobiDB-lite"/>
    </source>
</evidence>
<dbReference type="Proteomes" id="UP000070501">
    <property type="component" value="Unassembled WGS sequence"/>
</dbReference>
<proteinExistence type="predicted"/>
<organism evidence="2 3">
    <name type="scientific">Microdochium bolleyi</name>
    <dbReference type="NCBI Taxonomy" id="196109"/>
    <lineage>
        <taxon>Eukaryota</taxon>
        <taxon>Fungi</taxon>
        <taxon>Dikarya</taxon>
        <taxon>Ascomycota</taxon>
        <taxon>Pezizomycotina</taxon>
        <taxon>Sordariomycetes</taxon>
        <taxon>Xylariomycetidae</taxon>
        <taxon>Xylariales</taxon>
        <taxon>Microdochiaceae</taxon>
        <taxon>Microdochium</taxon>
    </lineage>
</organism>
<evidence type="ECO:0000313" key="3">
    <source>
        <dbReference type="Proteomes" id="UP000070501"/>
    </source>
</evidence>
<gene>
    <name evidence="2" type="ORF">Micbo1qcDRAFT_208550</name>
</gene>
<dbReference type="InParanoid" id="A0A136IR34"/>
<reference evidence="3" key="1">
    <citation type="submission" date="2016-02" db="EMBL/GenBank/DDBJ databases">
        <title>Draft genome sequence of Microdochium bolleyi, a fungal endophyte of beachgrass.</title>
        <authorList>
            <consortium name="DOE Joint Genome Institute"/>
            <person name="David A.S."/>
            <person name="May G."/>
            <person name="Haridas S."/>
            <person name="Lim J."/>
            <person name="Wang M."/>
            <person name="Labutti K."/>
            <person name="Lipzen A."/>
            <person name="Barry K."/>
            <person name="Grigoriev I.V."/>
        </authorList>
    </citation>
    <scope>NUCLEOTIDE SEQUENCE [LARGE SCALE GENOMIC DNA]</scope>
    <source>
        <strain evidence="3">J235TASD1</strain>
    </source>
</reference>
<feature type="compositionally biased region" description="Basic and acidic residues" evidence="1">
    <location>
        <begin position="54"/>
        <end position="68"/>
    </location>
</feature>
<name>A0A136IR34_9PEZI</name>
<feature type="region of interest" description="Disordered" evidence="1">
    <location>
        <begin position="1"/>
        <end position="87"/>
    </location>
</feature>
<dbReference type="AlphaFoldDB" id="A0A136IR34"/>
<sequence length="87" mass="9319">MHNQPTDKNSKPIAVGDTVTTSSGGKLYEGEVQNIALTQPEAERAGASKPPKVTLREESGHEMQRDPSKLVVIDAGKEYQSAEDVVA</sequence>
<keyword evidence="3" id="KW-1185">Reference proteome</keyword>
<dbReference type="OrthoDB" id="2138648at2759"/>
<protein>
    <recommendedName>
        <fullName evidence="4">Hypervirulence associated protein TUDOR domain-containing protein</fullName>
    </recommendedName>
</protein>